<keyword evidence="1" id="KW-0282">Flagellum</keyword>
<dbReference type="PANTHER" id="PTHR39185:SF1">
    <property type="entry name" value="SWARMING MOTILITY PROTEIN SWRD"/>
    <property type="match status" value="1"/>
</dbReference>
<dbReference type="Pfam" id="PF06289">
    <property type="entry name" value="FlbD"/>
    <property type="match status" value="1"/>
</dbReference>
<comment type="caution">
    <text evidence="1">The sequence shown here is derived from an EMBL/GenBank/DDBJ whole genome shotgun (WGS) entry which is preliminary data.</text>
</comment>
<gene>
    <name evidence="1" type="ORF">ASZ90_019031</name>
</gene>
<keyword evidence="1" id="KW-0969">Cilium</keyword>
<proteinExistence type="predicted"/>
<keyword evidence="1" id="KW-0966">Cell projection</keyword>
<name>A0A0W8E4L5_9ZZZZ</name>
<reference evidence="1" key="1">
    <citation type="journal article" date="2015" name="Proc. Natl. Acad. Sci. U.S.A.">
        <title>Networks of energetic and metabolic interactions define dynamics in microbial communities.</title>
        <authorList>
            <person name="Embree M."/>
            <person name="Liu J.K."/>
            <person name="Al-Bassam M.M."/>
            <person name="Zengler K."/>
        </authorList>
    </citation>
    <scope>NUCLEOTIDE SEQUENCE</scope>
</reference>
<dbReference type="AlphaFoldDB" id="A0A0W8E4L5"/>
<accession>A0A0W8E4L5</accession>
<protein>
    <submittedName>
        <fullName evidence="1">Flagellar protein flbd</fullName>
    </submittedName>
</protein>
<dbReference type="InterPro" id="IPR009384">
    <property type="entry name" value="SwrD-like"/>
</dbReference>
<sequence>MIYLTRLNGERIVLNTDLIEFMEKTPDTVVTLTTGKKFVVREPVNEIVEHINWFKRKQFSTLKD</sequence>
<dbReference type="PANTHER" id="PTHR39185">
    <property type="entry name" value="SWARMING MOTILITY PROTEIN SWRD"/>
    <property type="match status" value="1"/>
</dbReference>
<evidence type="ECO:0000313" key="1">
    <source>
        <dbReference type="EMBL" id="KUG03598.1"/>
    </source>
</evidence>
<dbReference type="EMBL" id="LNQE01001877">
    <property type="protein sequence ID" value="KUG03598.1"/>
    <property type="molecule type" value="Genomic_DNA"/>
</dbReference>
<organism evidence="1">
    <name type="scientific">hydrocarbon metagenome</name>
    <dbReference type="NCBI Taxonomy" id="938273"/>
    <lineage>
        <taxon>unclassified sequences</taxon>
        <taxon>metagenomes</taxon>
        <taxon>ecological metagenomes</taxon>
    </lineage>
</organism>